<dbReference type="AlphaFoldDB" id="A0A3P6G2R5"/>
<accession>A0A3P6G2R5</accession>
<name>A0A3P6G2R5_BRAOL</name>
<proteinExistence type="predicted"/>
<organism evidence="1">
    <name type="scientific">Brassica oleracea</name>
    <name type="common">Wild cabbage</name>
    <dbReference type="NCBI Taxonomy" id="3712"/>
    <lineage>
        <taxon>Eukaryota</taxon>
        <taxon>Viridiplantae</taxon>
        <taxon>Streptophyta</taxon>
        <taxon>Embryophyta</taxon>
        <taxon>Tracheophyta</taxon>
        <taxon>Spermatophyta</taxon>
        <taxon>Magnoliopsida</taxon>
        <taxon>eudicotyledons</taxon>
        <taxon>Gunneridae</taxon>
        <taxon>Pentapetalae</taxon>
        <taxon>rosids</taxon>
        <taxon>malvids</taxon>
        <taxon>Brassicales</taxon>
        <taxon>Brassicaceae</taxon>
        <taxon>Brassiceae</taxon>
        <taxon>Brassica</taxon>
    </lineage>
</organism>
<reference evidence="1" key="1">
    <citation type="submission" date="2018-11" db="EMBL/GenBank/DDBJ databases">
        <authorList>
            <consortium name="Genoscope - CEA"/>
            <person name="William W."/>
        </authorList>
    </citation>
    <scope>NUCLEOTIDE SEQUENCE</scope>
</reference>
<gene>
    <name evidence="1" type="ORF">BOLC8T47283H</name>
</gene>
<dbReference type="EMBL" id="LR031879">
    <property type="protein sequence ID" value="VDD54054.1"/>
    <property type="molecule type" value="Genomic_DNA"/>
</dbReference>
<protein>
    <submittedName>
        <fullName evidence="1">Uncharacterized protein</fullName>
    </submittedName>
</protein>
<evidence type="ECO:0000313" key="1">
    <source>
        <dbReference type="EMBL" id="VDD54054.1"/>
    </source>
</evidence>
<sequence length="34" mass="4089">MHIYASCGLWKFDPLKDGDLRLIRTNEVEYCTWN</sequence>